<evidence type="ECO:0000313" key="4">
    <source>
        <dbReference type="RefSeq" id="XP_047736407.1"/>
    </source>
</evidence>
<feature type="region of interest" description="Disordered" evidence="2">
    <location>
        <begin position="479"/>
        <end position="531"/>
    </location>
</feature>
<sequence length="848" mass="96218">MEALIKGCRNASEKLCGASFREIESQSNDGSDVSQLSLGGKIQLIALHQRRDPDGEVFLDDDFDSRESKPECRNLKEARHLDEQTCISNEERDATDSEVSEEVPKIIASEKTNFQFRNEEWKHLLQRNNELLSKLSGSDFPFLLRENELQFRTAQNNECKVASGSDVSLSFVNYNVEESASQSWENIYSTENCTTRGNDTYFVPTGKPLRPLTPVTPDCILEDISEETSQADLDSLPSDSRTILKESNCDAERKLRDQMASNNAAVLWQKHLSSTDAADNRDTSATERSLLCSSFSTGAKNSSESSHDIGNNSTQRDSLNSIEGTSGNFPDNNSTEMNSKCTNKSFERRDSFDTWRSEVCSEIKENEKIDVHEQLNNRKNYKSGTTAINQEHNTVLQDILKSQDVTSFEADASNDENVEHQSKLLGENHSVVKSQIEASSSVEVLGKIMTTPTRNQFLSQKNAIEKLVLEKAQRRKELQESVLKASSGTQTTSSDSGSLKNNETEDPASENELTHHKKSGQPSSKTLPELSEEQQSVAVILDALLRSFLSIKTADLESKKALRGEKDKLQALQRQSLRLCLEAGCVPHSVDWPELHETCRRESSNLRIKADLCQQKNLDLIRKLLDDKKTLTEDYETVKKELTTSCARHASKIKVLEDQHRRELLTCKQKIVAAEQTKREKWTQHKTKLIKESSFRGLETRIKNLLSTHRDEISKLKAKHWQEMRSVEQKAFEEQRQQEQQLRQAWQQEKQEACRMERESAKQRLELELQRSEQIATERALAVSKAHAAELAEKKESHEREVSALICEHRAQTAHLLSEAERVKLQLENTIASTHQEYQGQINCHSTH</sequence>
<dbReference type="InterPro" id="IPR030465">
    <property type="entry name" value="CEP131"/>
</dbReference>
<organism evidence="3 4">
    <name type="scientific">Hyalella azteca</name>
    <name type="common">Amphipod</name>
    <dbReference type="NCBI Taxonomy" id="294128"/>
    <lineage>
        <taxon>Eukaryota</taxon>
        <taxon>Metazoa</taxon>
        <taxon>Ecdysozoa</taxon>
        <taxon>Arthropoda</taxon>
        <taxon>Crustacea</taxon>
        <taxon>Multicrustacea</taxon>
        <taxon>Malacostraca</taxon>
        <taxon>Eumalacostraca</taxon>
        <taxon>Peracarida</taxon>
        <taxon>Amphipoda</taxon>
        <taxon>Senticaudata</taxon>
        <taxon>Talitrida</taxon>
        <taxon>Talitroidea</taxon>
        <taxon>Hyalellidae</taxon>
        <taxon>Hyalella</taxon>
    </lineage>
</organism>
<dbReference type="GO" id="GO:0035735">
    <property type="term" value="P:intraciliary transport involved in cilium assembly"/>
    <property type="evidence" value="ECO:0007669"/>
    <property type="project" value="InterPro"/>
</dbReference>
<dbReference type="OrthoDB" id="197735at2759"/>
<dbReference type="PANTHER" id="PTHR31540:SF1">
    <property type="entry name" value="CENTROSOMAL PROTEIN OF 131 KDA"/>
    <property type="match status" value="1"/>
</dbReference>
<gene>
    <name evidence="4" type="primary">LOC125177880</name>
</gene>
<evidence type="ECO:0000256" key="1">
    <source>
        <dbReference type="SAM" id="Coils"/>
    </source>
</evidence>
<dbReference type="PANTHER" id="PTHR31540">
    <property type="entry name" value="CENTROSOMAL PROTEIN OF 131 KDA"/>
    <property type="match status" value="1"/>
</dbReference>
<proteinExistence type="predicted"/>
<feature type="compositionally biased region" description="Low complexity" evidence="2">
    <location>
        <begin position="486"/>
        <end position="498"/>
    </location>
</feature>
<evidence type="ECO:0000313" key="3">
    <source>
        <dbReference type="Proteomes" id="UP000694843"/>
    </source>
</evidence>
<dbReference type="AlphaFoldDB" id="A0A979FI60"/>
<protein>
    <submittedName>
        <fullName evidence="4">Reticulocyte-binding protein homolog 2a-like</fullName>
    </submittedName>
</protein>
<accession>A0A979FI60</accession>
<feature type="region of interest" description="Disordered" evidence="2">
    <location>
        <begin position="296"/>
        <end position="343"/>
    </location>
</feature>
<name>A0A979FI60_HYAAZ</name>
<dbReference type="Proteomes" id="UP000694843">
    <property type="component" value="Unplaced"/>
</dbReference>
<keyword evidence="1" id="KW-0175">Coiled coil</keyword>
<dbReference type="GO" id="GO:0005929">
    <property type="term" value="C:cilium"/>
    <property type="evidence" value="ECO:0007669"/>
    <property type="project" value="GOC"/>
</dbReference>
<dbReference type="GeneID" id="125177880"/>
<dbReference type="KEGG" id="hazt:125177880"/>
<evidence type="ECO:0000256" key="2">
    <source>
        <dbReference type="SAM" id="MobiDB-lite"/>
    </source>
</evidence>
<keyword evidence="3" id="KW-1185">Reference proteome</keyword>
<dbReference type="RefSeq" id="XP_047736407.1">
    <property type="nucleotide sequence ID" value="XM_047880451.1"/>
</dbReference>
<reference evidence="4" key="1">
    <citation type="submission" date="2025-08" db="UniProtKB">
        <authorList>
            <consortium name="RefSeq"/>
        </authorList>
    </citation>
    <scope>IDENTIFICATION</scope>
    <source>
        <tissue evidence="4">Whole organism</tissue>
    </source>
</reference>
<feature type="coiled-coil region" evidence="1">
    <location>
        <begin position="781"/>
        <end position="837"/>
    </location>
</feature>